<feature type="coiled-coil region" evidence="2">
    <location>
        <begin position="76"/>
        <end position="135"/>
    </location>
</feature>
<dbReference type="PANTHER" id="PTHR37543">
    <property type="entry name" value="CCCH ZINC FINGER DNA BINDING PROTEIN (AFU_ORTHOLOGUE AFUA_5G12760)"/>
    <property type="match status" value="1"/>
</dbReference>
<dbReference type="AlphaFoldDB" id="A0A238FB41"/>
<dbReference type="PANTHER" id="PTHR37543:SF1">
    <property type="entry name" value="CCCH ZINC FINGER DNA BINDING PROTEIN (AFU_ORTHOLOGUE AFUA_5G12760)"/>
    <property type="match status" value="1"/>
</dbReference>
<feature type="compositionally biased region" description="Basic and acidic residues" evidence="3">
    <location>
        <begin position="292"/>
        <end position="304"/>
    </location>
</feature>
<feature type="region of interest" description="Disordered" evidence="3">
    <location>
        <begin position="1"/>
        <end position="20"/>
    </location>
</feature>
<organism evidence="5 6">
    <name type="scientific">Microbotryum intermedium</name>
    <dbReference type="NCBI Taxonomy" id="269621"/>
    <lineage>
        <taxon>Eukaryota</taxon>
        <taxon>Fungi</taxon>
        <taxon>Dikarya</taxon>
        <taxon>Basidiomycota</taxon>
        <taxon>Pucciniomycotina</taxon>
        <taxon>Microbotryomycetes</taxon>
        <taxon>Microbotryales</taxon>
        <taxon>Microbotryaceae</taxon>
        <taxon>Microbotryum</taxon>
    </lineage>
</organism>
<keyword evidence="1" id="KW-0863">Zinc-finger</keyword>
<feature type="domain" description="C3H1-type" evidence="4">
    <location>
        <begin position="189"/>
        <end position="216"/>
    </location>
</feature>
<dbReference type="InterPro" id="IPR000571">
    <property type="entry name" value="Znf_CCCH"/>
</dbReference>
<evidence type="ECO:0000313" key="6">
    <source>
        <dbReference type="Proteomes" id="UP000198372"/>
    </source>
</evidence>
<dbReference type="PROSITE" id="PS50103">
    <property type="entry name" value="ZF_C3H1"/>
    <property type="match status" value="1"/>
</dbReference>
<evidence type="ECO:0000313" key="5">
    <source>
        <dbReference type="EMBL" id="SCV69114.1"/>
    </source>
</evidence>
<feature type="region of interest" description="Disordered" evidence="3">
    <location>
        <begin position="140"/>
        <end position="194"/>
    </location>
</feature>
<feature type="region of interest" description="Disordered" evidence="3">
    <location>
        <begin position="280"/>
        <end position="304"/>
    </location>
</feature>
<dbReference type="Proteomes" id="UP000198372">
    <property type="component" value="Unassembled WGS sequence"/>
</dbReference>
<evidence type="ECO:0000256" key="1">
    <source>
        <dbReference type="PROSITE-ProRule" id="PRU00723"/>
    </source>
</evidence>
<dbReference type="GO" id="GO:0008270">
    <property type="term" value="F:zinc ion binding"/>
    <property type="evidence" value="ECO:0007669"/>
    <property type="project" value="UniProtKB-KW"/>
</dbReference>
<evidence type="ECO:0000256" key="3">
    <source>
        <dbReference type="SAM" id="MobiDB-lite"/>
    </source>
</evidence>
<dbReference type="EMBL" id="FMSP01000004">
    <property type="protein sequence ID" value="SCV69114.1"/>
    <property type="molecule type" value="Genomic_DNA"/>
</dbReference>
<keyword evidence="1" id="KW-0479">Metal-binding</keyword>
<reference evidence="6" key="1">
    <citation type="submission" date="2016-09" db="EMBL/GenBank/DDBJ databases">
        <authorList>
            <person name="Jeantristanb JTB J.-T."/>
            <person name="Ricardo R."/>
        </authorList>
    </citation>
    <scope>NUCLEOTIDE SEQUENCE [LARGE SCALE GENOMIC DNA]</scope>
</reference>
<protein>
    <submittedName>
        <fullName evidence="5">BQ2448_2134 protein</fullName>
    </submittedName>
</protein>
<dbReference type="OrthoDB" id="2536779at2759"/>
<dbReference type="Pfam" id="PF25543">
    <property type="entry name" value="zf-CCCH_tandem"/>
    <property type="match status" value="1"/>
</dbReference>
<name>A0A238FB41_9BASI</name>
<sequence length="304" mass="33434">MSAYSSSYLSSSGSTASTSASSLHCFESPVSAGPMSPLQRLDSLGQSVSGLSLMSLPSTSSAMGEREQWWNVHGQTSELMHKLVQAKRENETMQRAWSARCQTLEEEVSRLARINVEMEEERRDLRRQIAFARSTGPTISSSFNLFDEPPQSSSSSSRRAWNTTATERRSESPARPKTPEIDPKKSMSKQSPPSCNSHYLNGSCSVPRCKFSHLYKLTPAQVEEMRRGAKFHLCNALKNGVTCEDPTCCYGHCCPRGSACGRTNCAFNDEQHRLPPAAALAPPATSVGGRRHQLEGVAERDDRV</sequence>
<keyword evidence="2" id="KW-0175">Coiled coil</keyword>
<accession>A0A238FB41</accession>
<feature type="zinc finger region" description="C3H1-type" evidence="1">
    <location>
        <begin position="189"/>
        <end position="216"/>
    </location>
</feature>
<keyword evidence="6" id="KW-1185">Reference proteome</keyword>
<feature type="compositionally biased region" description="Basic and acidic residues" evidence="3">
    <location>
        <begin position="166"/>
        <end position="185"/>
    </location>
</feature>
<gene>
    <name evidence="5" type="ORF">BQ2448_2134</name>
</gene>
<keyword evidence="1" id="KW-0862">Zinc</keyword>
<proteinExistence type="predicted"/>
<evidence type="ECO:0000259" key="4">
    <source>
        <dbReference type="PROSITE" id="PS50103"/>
    </source>
</evidence>
<dbReference type="InterPro" id="IPR057654">
    <property type="entry name" value="Znf-CCCH_tandem"/>
</dbReference>
<evidence type="ECO:0000256" key="2">
    <source>
        <dbReference type="SAM" id="Coils"/>
    </source>
</evidence>